<dbReference type="EMBL" id="CVQH01021529">
    <property type="protein sequence ID" value="CRK30798.1"/>
    <property type="molecule type" value="Genomic_DNA"/>
</dbReference>
<name>A0A0G4M948_VERLO</name>
<sequence length="121" mass="13967">MSRFAKRHQDHMDAFRVAYLSFAKTQLHPPCRMMFTDSCRSVPDGRGRSHTPHVHQNMVKHSRLSVKCAITAAKRVKAKTKSRALRSQYVMVRTWTSIAQGKQSHVGKISQMDLVEGHFWF</sequence>
<evidence type="ECO:0000313" key="1">
    <source>
        <dbReference type="EMBL" id="CRK30798.1"/>
    </source>
</evidence>
<proteinExistence type="predicted"/>
<organism evidence="1 2">
    <name type="scientific">Verticillium longisporum</name>
    <name type="common">Verticillium dahliae var. longisporum</name>
    <dbReference type="NCBI Taxonomy" id="100787"/>
    <lineage>
        <taxon>Eukaryota</taxon>
        <taxon>Fungi</taxon>
        <taxon>Dikarya</taxon>
        <taxon>Ascomycota</taxon>
        <taxon>Pezizomycotina</taxon>
        <taxon>Sordariomycetes</taxon>
        <taxon>Hypocreomycetidae</taxon>
        <taxon>Glomerellales</taxon>
        <taxon>Plectosphaerellaceae</taxon>
        <taxon>Verticillium</taxon>
    </lineage>
</organism>
<evidence type="ECO:0000313" key="2">
    <source>
        <dbReference type="Proteomes" id="UP000044602"/>
    </source>
</evidence>
<keyword evidence="2" id="KW-1185">Reference proteome</keyword>
<dbReference type="Proteomes" id="UP000044602">
    <property type="component" value="Unassembled WGS sequence"/>
</dbReference>
<accession>A0A0G4M948</accession>
<gene>
    <name evidence="1" type="ORF">BN1708_005240</name>
</gene>
<protein>
    <submittedName>
        <fullName evidence="1">Uncharacterized protein</fullName>
    </submittedName>
</protein>
<reference evidence="1 2" key="1">
    <citation type="submission" date="2015-05" db="EMBL/GenBank/DDBJ databases">
        <authorList>
            <person name="Wang D.B."/>
            <person name="Wang M."/>
        </authorList>
    </citation>
    <scope>NUCLEOTIDE SEQUENCE [LARGE SCALE GENOMIC DNA]</scope>
    <source>
        <strain evidence="1">VL1</strain>
    </source>
</reference>
<dbReference type="AlphaFoldDB" id="A0A0G4M948"/>